<evidence type="ECO:0000313" key="3">
    <source>
        <dbReference type="Proteomes" id="UP000324479"/>
    </source>
</evidence>
<feature type="compositionally biased region" description="Pro residues" evidence="1">
    <location>
        <begin position="167"/>
        <end position="177"/>
    </location>
</feature>
<name>A0A5M6CUE2_9BACT</name>
<gene>
    <name evidence="2" type="ORF">FYK55_25925</name>
</gene>
<dbReference type="EMBL" id="VWOX01000024">
    <property type="protein sequence ID" value="KAA5538878.1"/>
    <property type="molecule type" value="Genomic_DNA"/>
</dbReference>
<comment type="caution">
    <text evidence="2">The sequence shown here is derived from an EMBL/GenBank/DDBJ whole genome shotgun (WGS) entry which is preliminary data.</text>
</comment>
<dbReference type="Proteomes" id="UP000324479">
    <property type="component" value="Unassembled WGS sequence"/>
</dbReference>
<protein>
    <submittedName>
        <fullName evidence="2">Uncharacterized protein</fullName>
    </submittedName>
</protein>
<proteinExistence type="predicted"/>
<dbReference type="RefSeq" id="WP_150079551.1">
    <property type="nucleotide sequence ID" value="NZ_VWOX01000024.1"/>
</dbReference>
<organism evidence="2 3">
    <name type="scientific">Roseiconus nitratireducens</name>
    <dbReference type="NCBI Taxonomy" id="2605748"/>
    <lineage>
        <taxon>Bacteria</taxon>
        <taxon>Pseudomonadati</taxon>
        <taxon>Planctomycetota</taxon>
        <taxon>Planctomycetia</taxon>
        <taxon>Pirellulales</taxon>
        <taxon>Pirellulaceae</taxon>
        <taxon>Roseiconus</taxon>
    </lineage>
</organism>
<dbReference type="AlphaFoldDB" id="A0A5M6CUE2"/>
<evidence type="ECO:0000256" key="1">
    <source>
        <dbReference type="SAM" id="MobiDB-lite"/>
    </source>
</evidence>
<accession>A0A5M6CUE2</accession>
<dbReference type="PROSITE" id="PS51257">
    <property type="entry name" value="PROKAR_LIPOPROTEIN"/>
    <property type="match status" value="1"/>
</dbReference>
<sequence length="177" mass="18802">MNLRDLGTRLHASRLDGSPATVLPLVPIVLLLQGCGGEAWQAETYPARGQITINGEPPEGAVIELHSKGQQPDVRNSRPWGLVQPDGSFVLSTYESGDGAPAGEYAVVIRWPPDASQPSFADRLGGAYSTAQKSEWDFTITEGENQLPPIEIVGVNVQSKDDARPPQKAPPGPAVGN</sequence>
<feature type="region of interest" description="Disordered" evidence="1">
    <location>
        <begin position="156"/>
        <end position="177"/>
    </location>
</feature>
<evidence type="ECO:0000313" key="2">
    <source>
        <dbReference type="EMBL" id="KAA5538878.1"/>
    </source>
</evidence>
<reference evidence="2 3" key="1">
    <citation type="submission" date="2019-08" db="EMBL/GenBank/DDBJ databases">
        <authorList>
            <person name="Dhanesh K."/>
            <person name="Kumar G."/>
            <person name="Sasikala C."/>
            <person name="Venkata Ramana C."/>
        </authorList>
    </citation>
    <scope>NUCLEOTIDE SEQUENCE [LARGE SCALE GENOMIC DNA]</scope>
    <source>
        <strain evidence="2 3">JC645</strain>
    </source>
</reference>
<keyword evidence="3" id="KW-1185">Reference proteome</keyword>